<dbReference type="Pfam" id="PF11563">
    <property type="entry name" value="Protoglobin"/>
    <property type="match status" value="1"/>
</dbReference>
<dbReference type="PANTHER" id="PTHR42071:SF1">
    <property type="entry name" value="GLOBIN-SENSOR DOMAIN-CONTAINING PROTEIN"/>
    <property type="match status" value="1"/>
</dbReference>
<evidence type="ECO:0000259" key="2">
    <source>
        <dbReference type="Pfam" id="PF11563"/>
    </source>
</evidence>
<evidence type="ECO:0000313" key="4">
    <source>
        <dbReference type="Proteomes" id="UP001595075"/>
    </source>
</evidence>
<gene>
    <name evidence="3" type="ORF">VTL71DRAFT_690</name>
</gene>
<organism evidence="3 4">
    <name type="scientific">Oculimacula yallundae</name>
    <dbReference type="NCBI Taxonomy" id="86028"/>
    <lineage>
        <taxon>Eukaryota</taxon>
        <taxon>Fungi</taxon>
        <taxon>Dikarya</taxon>
        <taxon>Ascomycota</taxon>
        <taxon>Pezizomycotina</taxon>
        <taxon>Leotiomycetes</taxon>
        <taxon>Helotiales</taxon>
        <taxon>Ploettnerulaceae</taxon>
        <taxon>Oculimacula</taxon>
    </lineage>
</organism>
<dbReference type="Proteomes" id="UP001595075">
    <property type="component" value="Unassembled WGS sequence"/>
</dbReference>
<sequence length="232" mass="25657">MQHISPSSLSDLPSRISYLSDFLSLTPLDNEALLAAKPLIAPLIPTILDAVYNKLLSFDITAKAFVPKNTDYEGELVKNVQELTLEHPQIAMRKDFLKNYLVKLVSTTDLTPTSPFWVYLNNVGIMHTGLPGFKHRANRPELRVEYIHMGALLGYVVDIVVGAVMGMDVIDNEMKGRVIRAFNKVVWIQNDLMARHYLAEGDGESGGEVRTPPLSDGEGEEEKGKSGCPFSG</sequence>
<keyword evidence="4" id="KW-1185">Reference proteome</keyword>
<dbReference type="Gene3D" id="1.10.490.10">
    <property type="entry name" value="Globins"/>
    <property type="match status" value="1"/>
</dbReference>
<comment type="caution">
    <text evidence="3">The sequence shown here is derived from an EMBL/GenBank/DDBJ whole genome shotgun (WGS) entry which is preliminary data.</text>
</comment>
<evidence type="ECO:0000256" key="1">
    <source>
        <dbReference type="SAM" id="MobiDB-lite"/>
    </source>
</evidence>
<dbReference type="InterPro" id="IPR044398">
    <property type="entry name" value="Globin-sensor_dom"/>
</dbReference>
<dbReference type="PANTHER" id="PTHR42071">
    <property type="entry name" value="PROTOGLOBIN DOMAIN-CONTAINING PROTEIN"/>
    <property type="match status" value="1"/>
</dbReference>
<dbReference type="EMBL" id="JAZHXI010000001">
    <property type="protein sequence ID" value="KAL2075747.1"/>
    <property type="molecule type" value="Genomic_DNA"/>
</dbReference>
<dbReference type="InterPro" id="IPR012292">
    <property type="entry name" value="Globin/Proto"/>
</dbReference>
<name>A0ABR4D0S4_9HELO</name>
<proteinExistence type="predicted"/>
<evidence type="ECO:0000313" key="3">
    <source>
        <dbReference type="EMBL" id="KAL2075747.1"/>
    </source>
</evidence>
<protein>
    <recommendedName>
        <fullName evidence="2">Globin-sensor domain-containing protein</fullName>
    </recommendedName>
</protein>
<accession>A0ABR4D0S4</accession>
<reference evidence="3 4" key="1">
    <citation type="journal article" date="2024" name="Commun. Biol.">
        <title>Comparative genomic analysis of thermophilic fungi reveals convergent evolutionary adaptations and gene losses.</title>
        <authorList>
            <person name="Steindorff A.S."/>
            <person name="Aguilar-Pontes M.V."/>
            <person name="Robinson A.J."/>
            <person name="Andreopoulos B."/>
            <person name="LaButti K."/>
            <person name="Kuo A."/>
            <person name="Mondo S."/>
            <person name="Riley R."/>
            <person name="Otillar R."/>
            <person name="Haridas S."/>
            <person name="Lipzen A."/>
            <person name="Grimwood J."/>
            <person name="Schmutz J."/>
            <person name="Clum A."/>
            <person name="Reid I.D."/>
            <person name="Moisan M.C."/>
            <person name="Butler G."/>
            <person name="Nguyen T.T.M."/>
            <person name="Dewar K."/>
            <person name="Conant G."/>
            <person name="Drula E."/>
            <person name="Henrissat B."/>
            <person name="Hansel C."/>
            <person name="Singer S."/>
            <person name="Hutchinson M.I."/>
            <person name="de Vries R.P."/>
            <person name="Natvig D.O."/>
            <person name="Powell A.J."/>
            <person name="Tsang A."/>
            <person name="Grigoriev I.V."/>
        </authorList>
    </citation>
    <scope>NUCLEOTIDE SEQUENCE [LARGE SCALE GENOMIC DNA]</scope>
    <source>
        <strain evidence="3 4">CBS 494.80</strain>
    </source>
</reference>
<feature type="region of interest" description="Disordered" evidence="1">
    <location>
        <begin position="202"/>
        <end position="232"/>
    </location>
</feature>
<feature type="domain" description="Globin-sensor" evidence="2">
    <location>
        <begin position="14"/>
        <end position="201"/>
    </location>
</feature>